<gene>
    <name evidence="1" type="ORF">S01H4_58940</name>
</gene>
<dbReference type="AlphaFoldDB" id="X1EKI0"/>
<proteinExistence type="predicted"/>
<accession>X1EKI0</accession>
<reference evidence="1" key="1">
    <citation type="journal article" date="2014" name="Front. Microbiol.">
        <title>High frequency of phylogenetically diverse reductive dehalogenase-homologous genes in deep subseafloor sedimentary metagenomes.</title>
        <authorList>
            <person name="Kawai M."/>
            <person name="Futagami T."/>
            <person name="Toyoda A."/>
            <person name="Takaki Y."/>
            <person name="Nishi S."/>
            <person name="Hori S."/>
            <person name="Arai W."/>
            <person name="Tsubouchi T."/>
            <person name="Morono Y."/>
            <person name="Uchiyama I."/>
            <person name="Ito T."/>
            <person name="Fujiyama A."/>
            <person name="Inagaki F."/>
            <person name="Takami H."/>
        </authorList>
    </citation>
    <scope>NUCLEOTIDE SEQUENCE</scope>
    <source>
        <strain evidence="1">Expedition CK06-06</strain>
    </source>
</reference>
<feature type="non-terminal residue" evidence="1">
    <location>
        <position position="91"/>
    </location>
</feature>
<comment type="caution">
    <text evidence="1">The sequence shown here is derived from an EMBL/GenBank/DDBJ whole genome shotgun (WGS) entry which is preliminary data.</text>
</comment>
<name>X1EKI0_9ZZZZ</name>
<evidence type="ECO:0000313" key="1">
    <source>
        <dbReference type="EMBL" id="GAH17634.1"/>
    </source>
</evidence>
<dbReference type="EMBL" id="BART01034496">
    <property type="protein sequence ID" value="GAH17634.1"/>
    <property type="molecule type" value="Genomic_DNA"/>
</dbReference>
<organism evidence="1">
    <name type="scientific">marine sediment metagenome</name>
    <dbReference type="NCBI Taxonomy" id="412755"/>
    <lineage>
        <taxon>unclassified sequences</taxon>
        <taxon>metagenomes</taxon>
        <taxon>ecological metagenomes</taxon>
    </lineage>
</organism>
<protein>
    <submittedName>
        <fullName evidence="1">Uncharacterized protein</fullName>
    </submittedName>
</protein>
<sequence length="91" mass="10045">MNSIPGIAVTFIVNQYVVIRQENIDSVIVTIAGILCNGVVVRITNINAFSCITRTRVVCYNGVKRIVKIDTSSYHLVANNTFNNLPDGLYI</sequence>